<name>A0AAJ5BH31_9GAMM</name>
<evidence type="ECO:0008006" key="3">
    <source>
        <dbReference type="Google" id="ProtNLM"/>
    </source>
</evidence>
<dbReference type="EMBL" id="FOLW01000004">
    <property type="protein sequence ID" value="SFC76953.1"/>
    <property type="molecule type" value="Genomic_DNA"/>
</dbReference>
<reference evidence="1 2" key="1">
    <citation type="submission" date="2016-10" db="EMBL/GenBank/DDBJ databases">
        <authorList>
            <person name="Varghese N."/>
            <person name="Submissions S."/>
        </authorList>
    </citation>
    <scope>NUCLEOTIDE SEQUENCE [LARGE SCALE GENOMIC DNA]</scope>
    <source>
        <strain evidence="1 2">DSM 5563</strain>
    </source>
</reference>
<proteinExistence type="predicted"/>
<sequence>MFKYYYFKIVLLLLSLFLSGCIVNVNPLEDYTGHDMAMIRVKNYYLPLSIIRYQKIGSCIQRLERNSLTAGINILGIKSTYNKKIVGMPPSPVTSQLKRSDVMEYTIKADQPVMITYEKNVGGREISSTNSFIPQSGHSYEIFTVGITDNIIVTDITQGKDDQPAKWDWDLKGCEY</sequence>
<comment type="caution">
    <text evidence="1">The sequence shown here is derived from an EMBL/GenBank/DDBJ whole genome shotgun (WGS) entry which is preliminary data.</text>
</comment>
<dbReference type="Proteomes" id="UP000226420">
    <property type="component" value="Unassembled WGS sequence"/>
</dbReference>
<evidence type="ECO:0000313" key="1">
    <source>
        <dbReference type="EMBL" id="SFC76953.1"/>
    </source>
</evidence>
<dbReference type="PROSITE" id="PS51257">
    <property type="entry name" value="PROKAR_LIPOPROTEIN"/>
    <property type="match status" value="1"/>
</dbReference>
<evidence type="ECO:0000313" key="2">
    <source>
        <dbReference type="Proteomes" id="UP000226420"/>
    </source>
</evidence>
<dbReference type="AlphaFoldDB" id="A0AAJ5BH31"/>
<organism evidence="1 2">
    <name type="scientific">Pragia fontium DSM 5563 = ATCC 49100</name>
    <dbReference type="NCBI Taxonomy" id="1122977"/>
    <lineage>
        <taxon>Bacteria</taxon>
        <taxon>Pseudomonadati</taxon>
        <taxon>Pseudomonadota</taxon>
        <taxon>Gammaproteobacteria</taxon>
        <taxon>Enterobacterales</taxon>
        <taxon>Budviciaceae</taxon>
        <taxon>Pragia</taxon>
    </lineage>
</organism>
<dbReference type="RefSeq" id="WP_074822200.1">
    <property type="nucleotide sequence ID" value="NZ_FOLW01000004.1"/>
</dbReference>
<protein>
    <recommendedName>
        <fullName evidence="3">Lipoprotein</fullName>
    </recommendedName>
</protein>
<accession>A0AAJ5BH31</accession>
<gene>
    <name evidence="1" type="ORF">SAMN02745723_10476</name>
</gene>